<evidence type="ECO:0008006" key="2">
    <source>
        <dbReference type="Google" id="ProtNLM"/>
    </source>
</evidence>
<organism evidence="1">
    <name type="scientific">uncultured Campylobacterales bacterium</name>
    <dbReference type="NCBI Taxonomy" id="352960"/>
    <lineage>
        <taxon>Bacteria</taxon>
        <taxon>Pseudomonadati</taxon>
        <taxon>Campylobacterota</taxon>
        <taxon>Epsilonproteobacteria</taxon>
        <taxon>Campylobacterales</taxon>
        <taxon>environmental samples</taxon>
    </lineage>
</organism>
<sequence length="152" mass="17383">MKKIALLILGFIILQGCGSNNPSLIWNKAQIEKKSPLRLLPKNTNGKLKYTQEWAGVKGNTFMNDRYLDQTFSGIQKMCGYGKNEFIEHRVVKHQNNLWEEVWLFKDMKSNRDDKTSGLTVLLEYNSSTNVTLTKFFGDCHTGKGVTFNISD</sequence>
<reference evidence="1" key="1">
    <citation type="submission" date="2020-01" db="EMBL/GenBank/DDBJ databases">
        <authorList>
            <person name="Meier V. D."/>
            <person name="Meier V D."/>
        </authorList>
    </citation>
    <scope>NUCLEOTIDE SEQUENCE</scope>
    <source>
        <strain evidence="1">HLG_WM_MAG_12</strain>
    </source>
</reference>
<gene>
    <name evidence="1" type="ORF">HELGO_WM13573</name>
</gene>
<accession>A0A6S6SNT0</accession>
<evidence type="ECO:0000313" key="1">
    <source>
        <dbReference type="EMBL" id="CAA6806351.1"/>
    </source>
</evidence>
<protein>
    <recommendedName>
        <fullName evidence="2">Lipoprotein</fullName>
    </recommendedName>
</protein>
<dbReference type="EMBL" id="CACVAW010000022">
    <property type="protein sequence ID" value="CAA6806351.1"/>
    <property type="molecule type" value="Genomic_DNA"/>
</dbReference>
<name>A0A6S6SNT0_9BACT</name>
<proteinExistence type="predicted"/>
<dbReference type="PROSITE" id="PS51257">
    <property type="entry name" value="PROKAR_LIPOPROTEIN"/>
    <property type="match status" value="1"/>
</dbReference>
<dbReference type="AlphaFoldDB" id="A0A6S6SNT0"/>